<dbReference type="Proteomes" id="UP001172055">
    <property type="component" value="Unassembled WGS sequence"/>
</dbReference>
<gene>
    <name evidence="1" type="ORF">QWY14_03025</name>
</gene>
<evidence type="ECO:0000313" key="2">
    <source>
        <dbReference type="Proteomes" id="UP001172055"/>
    </source>
</evidence>
<dbReference type="EMBL" id="JAUJWV010000001">
    <property type="protein sequence ID" value="MDN7240742.1"/>
    <property type="molecule type" value="Genomic_DNA"/>
</dbReference>
<evidence type="ECO:0000313" key="1">
    <source>
        <dbReference type="EMBL" id="MDN7240742.1"/>
    </source>
</evidence>
<sequence length="82" mass="9382">MTIESIKNLLTTICQYNTVRITQTFTKDEVDWIQVRCVPNTSTLELTYLQTETIEKYDSVEEAANIIEKSISATTIEEAPSY</sequence>
<dbReference type="RefSeq" id="WP_301722639.1">
    <property type="nucleotide sequence ID" value="NZ_JAUJWV010000001.1"/>
</dbReference>
<accession>A0ABT8MZ56</accession>
<comment type="caution">
    <text evidence="1">The sequence shown here is derived from an EMBL/GenBank/DDBJ whole genome shotgun (WGS) entry which is preliminary data.</text>
</comment>
<organism evidence="1 2">
    <name type="scientific">Planococcus shixiaomingii</name>
    <dbReference type="NCBI Taxonomy" id="3058393"/>
    <lineage>
        <taxon>Bacteria</taxon>
        <taxon>Bacillati</taxon>
        <taxon>Bacillota</taxon>
        <taxon>Bacilli</taxon>
        <taxon>Bacillales</taxon>
        <taxon>Caryophanaceae</taxon>
        <taxon>Planococcus</taxon>
    </lineage>
</organism>
<keyword evidence="2" id="KW-1185">Reference proteome</keyword>
<reference evidence="1 2" key="1">
    <citation type="submission" date="2023-06" db="EMBL/GenBank/DDBJ databases">
        <title>Novel species in genus Planococcus.</title>
        <authorList>
            <person name="Ning S."/>
        </authorList>
    </citation>
    <scope>NUCLEOTIDE SEQUENCE [LARGE SCALE GENOMIC DNA]</scope>
    <source>
        <strain evidence="1 2">N028</strain>
    </source>
</reference>
<name>A0ABT8MZ56_9BACL</name>
<protein>
    <submittedName>
        <fullName evidence="1">Uncharacterized protein</fullName>
    </submittedName>
</protein>
<proteinExistence type="predicted"/>